<reference evidence="2" key="1">
    <citation type="journal article" date="2021" name="Mol. Ecol. Resour.">
        <title>Apolygus lucorum genome provides insights into omnivorousness and mesophyll feeding.</title>
        <authorList>
            <person name="Liu Y."/>
            <person name="Liu H."/>
            <person name="Wang H."/>
            <person name="Huang T."/>
            <person name="Liu B."/>
            <person name="Yang B."/>
            <person name="Yin L."/>
            <person name="Li B."/>
            <person name="Zhang Y."/>
            <person name="Zhang S."/>
            <person name="Jiang F."/>
            <person name="Zhang X."/>
            <person name="Ren Y."/>
            <person name="Wang B."/>
            <person name="Wang S."/>
            <person name="Lu Y."/>
            <person name="Wu K."/>
            <person name="Fan W."/>
            <person name="Wang G."/>
        </authorList>
    </citation>
    <scope>NUCLEOTIDE SEQUENCE</scope>
    <source>
        <strain evidence="2">12Hb</strain>
    </source>
</reference>
<protein>
    <recommendedName>
        <fullName evidence="1">ZP domain-containing protein</fullName>
    </recommendedName>
</protein>
<organism evidence="2 3">
    <name type="scientific">Apolygus lucorum</name>
    <name type="common">Small green plant bug</name>
    <name type="synonym">Lygocoris lucorum</name>
    <dbReference type="NCBI Taxonomy" id="248454"/>
    <lineage>
        <taxon>Eukaryota</taxon>
        <taxon>Metazoa</taxon>
        <taxon>Ecdysozoa</taxon>
        <taxon>Arthropoda</taxon>
        <taxon>Hexapoda</taxon>
        <taxon>Insecta</taxon>
        <taxon>Pterygota</taxon>
        <taxon>Neoptera</taxon>
        <taxon>Paraneoptera</taxon>
        <taxon>Hemiptera</taxon>
        <taxon>Heteroptera</taxon>
        <taxon>Panheteroptera</taxon>
        <taxon>Cimicomorpha</taxon>
        <taxon>Miridae</taxon>
        <taxon>Mirini</taxon>
        <taxon>Apolygus</taxon>
    </lineage>
</organism>
<dbReference type="PANTHER" id="PTHR46560:SF7">
    <property type="entry name" value="RE59626P"/>
    <property type="match status" value="1"/>
</dbReference>
<accession>A0A8S9XE64</accession>
<comment type="caution">
    <text evidence="2">The sequence shown here is derived from an EMBL/GenBank/DDBJ whole genome shotgun (WGS) entry which is preliminary data.</text>
</comment>
<proteinExistence type="predicted"/>
<sequence length="245" mass="27362">MMCAEDSTTILLVVNGDVPASYGTRSSLPTSMTRLQLHDKGTVFKILMPRISSTKILIWTLLLSCSKADDIWEQDLSDMAIGPSTEGYDKVDLKCAAEHMEVTIYMEEDFSGVIYTRGSFADKKLPCFRDLKSGKYFRMNIPFDACNTSNVDNIYTNILVVQHDDDLIMPGDAAFNLECDFSKPKDVPLHSSVMTEVFDVVSKITLADADPGGKPIPEIERLKALNKSDTVTFQPKMILRSRDEL</sequence>
<dbReference type="AlphaFoldDB" id="A0A8S9XE64"/>
<dbReference type="InterPro" id="IPR001507">
    <property type="entry name" value="ZP_dom"/>
</dbReference>
<keyword evidence="3" id="KW-1185">Reference proteome</keyword>
<evidence type="ECO:0000259" key="1">
    <source>
        <dbReference type="PROSITE" id="PS51034"/>
    </source>
</evidence>
<dbReference type="PROSITE" id="PS51034">
    <property type="entry name" value="ZP_2"/>
    <property type="match status" value="1"/>
</dbReference>
<evidence type="ECO:0000313" key="2">
    <source>
        <dbReference type="EMBL" id="KAF6206591.1"/>
    </source>
</evidence>
<dbReference type="PANTHER" id="PTHR46560">
    <property type="entry name" value="CYPHER, ISOFORM B"/>
    <property type="match status" value="1"/>
</dbReference>
<gene>
    <name evidence="2" type="ORF">GE061_017826</name>
</gene>
<dbReference type="Proteomes" id="UP000466442">
    <property type="component" value="Unassembled WGS sequence"/>
</dbReference>
<evidence type="ECO:0000313" key="3">
    <source>
        <dbReference type="Proteomes" id="UP000466442"/>
    </source>
</evidence>
<name>A0A8S9XE64_APOLU</name>
<dbReference type="Pfam" id="PF25057">
    <property type="entry name" value="CUT_N"/>
    <property type="match status" value="1"/>
</dbReference>
<dbReference type="OrthoDB" id="10043417at2759"/>
<feature type="domain" description="ZP" evidence="1">
    <location>
        <begin position="94"/>
        <end position="245"/>
    </location>
</feature>
<dbReference type="EMBL" id="WIXP02000008">
    <property type="protein sequence ID" value="KAF6206591.1"/>
    <property type="molecule type" value="Genomic_DNA"/>
</dbReference>
<dbReference type="InterPro" id="IPR056953">
    <property type="entry name" value="CUT_N"/>
</dbReference>